<sequence length="155" mass="17783">MKPTKENTLYLTIKQVYFNQIVEGKKAKEYKEIKETTYKKYLEVDEDGWPLYDTSKADAEDPLLGDICMWNGGCYPYVANQKWEYLSLAVGYAKERDTAVVEVNDITFEPLLDKKGNPARFSIGDDDVAKIDANGDLCFWQAVFHVGKIIEVHKK</sequence>
<reference evidence="1 2" key="1">
    <citation type="submission" date="2014-07" db="EMBL/GenBank/DDBJ databases">
        <authorList>
            <person name="McCorrison J."/>
            <person name="Sanka R."/>
            <person name="Torralba M."/>
            <person name="Gillis M."/>
            <person name="Haft D.H."/>
            <person name="Methe B."/>
            <person name="Sutton G."/>
            <person name="Nelson K.E."/>
        </authorList>
    </citation>
    <scope>NUCLEOTIDE SEQUENCE [LARGE SCALE GENOMIC DNA]</scope>
    <source>
        <strain evidence="1 2">S9-PR14</strain>
    </source>
</reference>
<dbReference type="EMBL" id="JRPQ01000278">
    <property type="protein sequence ID" value="KGI20807.1"/>
    <property type="molecule type" value="Genomic_DNA"/>
</dbReference>
<dbReference type="OrthoDB" id="9814995at2"/>
<gene>
    <name evidence="1" type="ORF">HMPREF9304_14295</name>
</gene>
<protein>
    <submittedName>
        <fullName evidence="1">Uncharacterized protein</fullName>
    </submittedName>
</protein>
<proteinExistence type="predicted"/>
<name>A0A098YNE5_9BACT</name>
<organism evidence="1 2">
    <name type="scientific">Hoylesella timonensis S9-PR14</name>
    <dbReference type="NCBI Taxonomy" id="1401062"/>
    <lineage>
        <taxon>Bacteria</taxon>
        <taxon>Pseudomonadati</taxon>
        <taxon>Bacteroidota</taxon>
        <taxon>Bacteroidia</taxon>
        <taxon>Bacteroidales</taxon>
        <taxon>Prevotellaceae</taxon>
        <taxon>Hoylesella</taxon>
    </lineage>
</organism>
<evidence type="ECO:0000313" key="2">
    <source>
        <dbReference type="Proteomes" id="UP000029723"/>
    </source>
</evidence>
<accession>A0A098YNE5</accession>
<dbReference type="AlphaFoldDB" id="A0A098YNE5"/>
<dbReference type="Proteomes" id="UP000029723">
    <property type="component" value="Unassembled WGS sequence"/>
</dbReference>
<comment type="caution">
    <text evidence="1">The sequence shown here is derived from an EMBL/GenBank/DDBJ whole genome shotgun (WGS) entry which is preliminary data.</text>
</comment>
<evidence type="ECO:0000313" key="1">
    <source>
        <dbReference type="EMBL" id="KGI20807.1"/>
    </source>
</evidence>